<dbReference type="InterPro" id="IPR013096">
    <property type="entry name" value="Cupin_2"/>
</dbReference>
<name>A0A3A1US64_9BACL</name>
<organism evidence="5 6">
    <name type="scientific">Paenibacillus nanensis</name>
    <dbReference type="NCBI Taxonomy" id="393251"/>
    <lineage>
        <taxon>Bacteria</taxon>
        <taxon>Bacillati</taxon>
        <taxon>Bacillota</taxon>
        <taxon>Bacilli</taxon>
        <taxon>Bacillales</taxon>
        <taxon>Paenibacillaceae</taxon>
        <taxon>Paenibacillus</taxon>
    </lineage>
</organism>
<dbReference type="Pfam" id="PF12833">
    <property type="entry name" value="HTH_18"/>
    <property type="match status" value="1"/>
</dbReference>
<keyword evidence="1" id="KW-0805">Transcription regulation</keyword>
<dbReference type="SUPFAM" id="SSF51182">
    <property type="entry name" value="RmlC-like cupins"/>
    <property type="match status" value="1"/>
</dbReference>
<evidence type="ECO:0000313" key="5">
    <source>
        <dbReference type="EMBL" id="RIX50022.1"/>
    </source>
</evidence>
<dbReference type="OrthoDB" id="2582835at2"/>
<evidence type="ECO:0000256" key="2">
    <source>
        <dbReference type="ARBA" id="ARBA00023125"/>
    </source>
</evidence>
<accession>A0A3A1US64</accession>
<keyword evidence="6" id="KW-1185">Reference proteome</keyword>
<evidence type="ECO:0000256" key="3">
    <source>
        <dbReference type="ARBA" id="ARBA00023163"/>
    </source>
</evidence>
<keyword evidence="2" id="KW-0238">DNA-binding</keyword>
<evidence type="ECO:0000313" key="6">
    <source>
        <dbReference type="Proteomes" id="UP000266482"/>
    </source>
</evidence>
<feature type="domain" description="HTH araC/xylS-type" evidence="4">
    <location>
        <begin position="188"/>
        <end position="286"/>
    </location>
</feature>
<protein>
    <submittedName>
        <fullName evidence="5">AraC family transcriptional regulator</fullName>
    </submittedName>
</protein>
<dbReference type="AlphaFoldDB" id="A0A3A1US64"/>
<dbReference type="GO" id="GO:0043565">
    <property type="term" value="F:sequence-specific DNA binding"/>
    <property type="evidence" value="ECO:0007669"/>
    <property type="project" value="InterPro"/>
</dbReference>
<dbReference type="InterPro" id="IPR018062">
    <property type="entry name" value="HTH_AraC-typ_CS"/>
</dbReference>
<dbReference type="Gene3D" id="1.10.10.60">
    <property type="entry name" value="Homeodomain-like"/>
    <property type="match status" value="2"/>
</dbReference>
<evidence type="ECO:0000259" key="4">
    <source>
        <dbReference type="PROSITE" id="PS01124"/>
    </source>
</evidence>
<dbReference type="GO" id="GO:0003700">
    <property type="term" value="F:DNA-binding transcription factor activity"/>
    <property type="evidence" value="ECO:0007669"/>
    <property type="project" value="InterPro"/>
</dbReference>
<dbReference type="InterPro" id="IPR009057">
    <property type="entry name" value="Homeodomain-like_sf"/>
</dbReference>
<evidence type="ECO:0000256" key="1">
    <source>
        <dbReference type="ARBA" id="ARBA00023015"/>
    </source>
</evidence>
<sequence>MTGGLFRFADSAVGHIPMASAYYFKQWTDFHMSFHAHDSTEIMYVIDGICKVELRSDPNNLVEMQLKKGEFVILDGRTPHRLEVTSACRMLNVEFTLSTETNLFVTLEAASLYDEALKELLHEETSHIMLRDPSDVYHVLKKLVLELDSPAADSPMIGILFLQLLMYIARLRTEQGKTHAEQGHLYIKQTVSFIHQNYDRDIQVKDIALAVSLHPGYLQRIFKSHMGMTLTEMLTKVRMDKAKMLLQNTDIPIEDISDYVGVGSRQYFHLLFKKSTGMTPASFRRSVNKSAWDDNRNYLIEG</sequence>
<dbReference type="InterPro" id="IPR018060">
    <property type="entry name" value="HTH_AraC"/>
</dbReference>
<dbReference type="Proteomes" id="UP000266482">
    <property type="component" value="Unassembled WGS sequence"/>
</dbReference>
<dbReference type="RefSeq" id="WP_119602350.1">
    <property type="nucleotide sequence ID" value="NZ_QXQA01000017.1"/>
</dbReference>
<dbReference type="InterPro" id="IPR011051">
    <property type="entry name" value="RmlC_Cupin_sf"/>
</dbReference>
<keyword evidence="3" id="KW-0804">Transcription</keyword>
<dbReference type="PROSITE" id="PS01124">
    <property type="entry name" value="HTH_ARAC_FAMILY_2"/>
    <property type="match status" value="1"/>
</dbReference>
<dbReference type="PROSITE" id="PS00041">
    <property type="entry name" value="HTH_ARAC_FAMILY_1"/>
    <property type="match status" value="1"/>
</dbReference>
<dbReference type="SMART" id="SM00342">
    <property type="entry name" value="HTH_ARAC"/>
    <property type="match status" value="1"/>
</dbReference>
<reference evidence="5 6" key="1">
    <citation type="submission" date="2018-09" db="EMBL/GenBank/DDBJ databases">
        <title>Paenibacillus aracenensis nov. sp. isolated from a cave in southern Spain.</title>
        <authorList>
            <person name="Jurado V."/>
            <person name="Gutierrez-Patricio S."/>
            <person name="Gonzalez-Pimentel J.L."/>
            <person name="Miller A.Z."/>
            <person name="Laiz L."/>
            <person name="Saiz-Jimenez C."/>
        </authorList>
    </citation>
    <scope>NUCLEOTIDE SEQUENCE [LARGE SCALE GENOMIC DNA]</scope>
    <source>
        <strain evidence="5 6">DSM 22867</strain>
    </source>
</reference>
<dbReference type="EMBL" id="QXQA01000017">
    <property type="protein sequence ID" value="RIX50022.1"/>
    <property type="molecule type" value="Genomic_DNA"/>
</dbReference>
<dbReference type="PANTHER" id="PTHR43280">
    <property type="entry name" value="ARAC-FAMILY TRANSCRIPTIONAL REGULATOR"/>
    <property type="match status" value="1"/>
</dbReference>
<dbReference type="InterPro" id="IPR014710">
    <property type="entry name" value="RmlC-like_jellyroll"/>
</dbReference>
<dbReference type="PANTHER" id="PTHR43280:SF28">
    <property type="entry name" value="HTH-TYPE TRANSCRIPTIONAL ACTIVATOR RHAS"/>
    <property type="match status" value="1"/>
</dbReference>
<proteinExistence type="predicted"/>
<dbReference type="Pfam" id="PF07883">
    <property type="entry name" value="Cupin_2"/>
    <property type="match status" value="1"/>
</dbReference>
<dbReference type="Gene3D" id="2.60.120.10">
    <property type="entry name" value="Jelly Rolls"/>
    <property type="match status" value="1"/>
</dbReference>
<gene>
    <name evidence="5" type="ORF">D3P08_22405</name>
</gene>
<dbReference type="SUPFAM" id="SSF46689">
    <property type="entry name" value="Homeodomain-like"/>
    <property type="match status" value="2"/>
</dbReference>
<comment type="caution">
    <text evidence="5">The sequence shown here is derived from an EMBL/GenBank/DDBJ whole genome shotgun (WGS) entry which is preliminary data.</text>
</comment>